<proteinExistence type="predicted"/>
<dbReference type="RefSeq" id="XP_026638734.1">
    <property type="nucleotide sequence ID" value="XM_026782933.1"/>
</dbReference>
<protein>
    <submittedName>
        <fullName evidence="3">Uncharacterized protein LOC102001920</fullName>
    </submittedName>
</protein>
<accession>A0ABM1U9S2</accession>
<sequence>MDTLSSQTTQKSHEAESSALISLSLLSGVDPGHLSQQSQVTNSQDQEPLGSCSFSEVGSEFLPFFRTHEQPLDVEELAQQCEVCAGHKDGWSPREGLFLRESAPPSGFFPYYRSPEEHLPSITPQGCWCLGTRDLFPTAQDGCCKVTARDGRPSDLAGPDLLSEFSPLPACCHFLGGFVCDGNQDLPLSGDHALGDSGFVPYYRSPEENLRTSPEPPSPVLGGSRE</sequence>
<feature type="region of interest" description="Disordered" evidence="1">
    <location>
        <begin position="205"/>
        <end position="226"/>
    </location>
</feature>
<gene>
    <name evidence="3" type="primary">LOC102001920</name>
</gene>
<dbReference type="GeneID" id="102001920"/>
<reference evidence="3" key="1">
    <citation type="submission" date="2025-08" db="UniProtKB">
        <authorList>
            <consortium name="RefSeq"/>
        </authorList>
    </citation>
    <scope>IDENTIFICATION</scope>
</reference>
<evidence type="ECO:0000256" key="1">
    <source>
        <dbReference type="SAM" id="MobiDB-lite"/>
    </source>
</evidence>
<keyword evidence="2" id="KW-1185">Reference proteome</keyword>
<name>A0ABM1U9S2_MICOH</name>
<evidence type="ECO:0000313" key="2">
    <source>
        <dbReference type="Proteomes" id="UP000694915"/>
    </source>
</evidence>
<dbReference type="Proteomes" id="UP000694915">
    <property type="component" value="Chromosome 16"/>
</dbReference>
<organism evidence="2 3">
    <name type="scientific">Microtus ochrogaster</name>
    <name type="common">Prairie vole</name>
    <dbReference type="NCBI Taxonomy" id="79684"/>
    <lineage>
        <taxon>Eukaryota</taxon>
        <taxon>Metazoa</taxon>
        <taxon>Chordata</taxon>
        <taxon>Craniata</taxon>
        <taxon>Vertebrata</taxon>
        <taxon>Euteleostomi</taxon>
        <taxon>Mammalia</taxon>
        <taxon>Eutheria</taxon>
        <taxon>Euarchontoglires</taxon>
        <taxon>Glires</taxon>
        <taxon>Rodentia</taxon>
        <taxon>Myomorpha</taxon>
        <taxon>Muroidea</taxon>
        <taxon>Cricetidae</taxon>
        <taxon>Arvicolinae</taxon>
        <taxon>Microtus</taxon>
    </lineage>
</organism>
<evidence type="ECO:0000313" key="3">
    <source>
        <dbReference type="RefSeq" id="XP_026638734.1"/>
    </source>
</evidence>